<reference evidence="8" key="1">
    <citation type="submission" date="2017-11" db="EMBL/GenBank/DDBJ databases">
        <title>Complete Genome Sequence of Kyrpidia sp. Strain EA-1, a thermophilic, hydrogen-oxidizing Bacterium, isolated from the Azores.</title>
        <authorList>
            <person name="Reiner J.E."/>
            <person name="Lapp C.J."/>
            <person name="Bunk B."/>
            <person name="Gescher J."/>
        </authorList>
    </citation>
    <scope>NUCLEOTIDE SEQUENCE [LARGE SCALE GENOMIC DNA]</scope>
    <source>
        <strain evidence="8">EA-1</strain>
    </source>
</reference>
<dbReference type="Proteomes" id="UP000231932">
    <property type="component" value="Chromosome"/>
</dbReference>
<feature type="domain" description="Leucine-binding protein" evidence="6">
    <location>
        <begin position="32"/>
        <end position="372"/>
    </location>
</feature>
<evidence type="ECO:0000313" key="8">
    <source>
        <dbReference type="Proteomes" id="UP000231932"/>
    </source>
</evidence>
<accession>A0A2K8NBA8</accession>
<dbReference type="AlphaFoldDB" id="A0A2K8NBA8"/>
<feature type="signal peptide" evidence="5">
    <location>
        <begin position="1"/>
        <end position="21"/>
    </location>
</feature>
<dbReference type="GO" id="GO:0006865">
    <property type="term" value="P:amino acid transport"/>
    <property type="evidence" value="ECO:0007669"/>
    <property type="project" value="UniProtKB-KW"/>
</dbReference>
<dbReference type="KEGG" id="kyr:CVV65_15210"/>
<evidence type="ECO:0000256" key="4">
    <source>
        <dbReference type="ARBA" id="ARBA00022970"/>
    </source>
</evidence>
<dbReference type="InterPro" id="IPR000709">
    <property type="entry name" value="Leu_Ile_Val-bd"/>
</dbReference>
<evidence type="ECO:0000256" key="5">
    <source>
        <dbReference type="SAM" id="SignalP"/>
    </source>
</evidence>
<dbReference type="CDD" id="cd19980">
    <property type="entry name" value="PBP1_ABC_ligand_binding-like"/>
    <property type="match status" value="1"/>
</dbReference>
<keyword evidence="2" id="KW-0813">Transport</keyword>
<dbReference type="PROSITE" id="PS51257">
    <property type="entry name" value="PROKAR_LIPOPROTEIN"/>
    <property type="match status" value="1"/>
</dbReference>
<gene>
    <name evidence="7" type="ORF">CVV65_15210</name>
</gene>
<evidence type="ECO:0000313" key="7">
    <source>
        <dbReference type="EMBL" id="ATY86107.1"/>
    </source>
</evidence>
<keyword evidence="8" id="KW-1185">Reference proteome</keyword>
<proteinExistence type="inferred from homology"/>
<protein>
    <submittedName>
        <fullName evidence="7">ABC transporter substrate-binding protein</fullName>
    </submittedName>
</protein>
<dbReference type="PANTHER" id="PTHR30483:SF6">
    <property type="entry name" value="PERIPLASMIC BINDING PROTEIN OF ABC TRANSPORTER FOR NATURAL AMINO ACIDS"/>
    <property type="match status" value="1"/>
</dbReference>
<dbReference type="EMBL" id="CP024955">
    <property type="protein sequence ID" value="ATY86107.1"/>
    <property type="molecule type" value="Genomic_DNA"/>
</dbReference>
<organism evidence="7 8">
    <name type="scientific">Kyrpidia spormannii</name>
    <dbReference type="NCBI Taxonomy" id="2055160"/>
    <lineage>
        <taxon>Bacteria</taxon>
        <taxon>Bacillati</taxon>
        <taxon>Bacillota</taxon>
        <taxon>Bacilli</taxon>
        <taxon>Bacillales</taxon>
        <taxon>Alicyclobacillaceae</taxon>
        <taxon>Kyrpidia</taxon>
    </lineage>
</organism>
<evidence type="ECO:0000256" key="3">
    <source>
        <dbReference type="ARBA" id="ARBA00022729"/>
    </source>
</evidence>
<comment type="similarity">
    <text evidence="1">Belongs to the leucine-binding protein family.</text>
</comment>
<evidence type="ECO:0000259" key="6">
    <source>
        <dbReference type="Pfam" id="PF13458"/>
    </source>
</evidence>
<keyword evidence="3 5" id="KW-0732">Signal</keyword>
<dbReference type="Gene3D" id="3.40.50.2300">
    <property type="match status" value="2"/>
</dbReference>
<dbReference type="PRINTS" id="PR00337">
    <property type="entry name" value="LEUILEVALBP"/>
</dbReference>
<dbReference type="Pfam" id="PF13458">
    <property type="entry name" value="Peripla_BP_6"/>
    <property type="match status" value="1"/>
</dbReference>
<dbReference type="InterPro" id="IPR028082">
    <property type="entry name" value="Peripla_BP_I"/>
</dbReference>
<keyword evidence="4" id="KW-0029">Amino-acid transport</keyword>
<name>A0A2K8NBA8_9BACL</name>
<dbReference type="InterPro" id="IPR028081">
    <property type="entry name" value="Leu-bd"/>
</dbReference>
<dbReference type="PANTHER" id="PTHR30483">
    <property type="entry name" value="LEUCINE-SPECIFIC-BINDING PROTEIN"/>
    <property type="match status" value="1"/>
</dbReference>
<feature type="chain" id="PRO_5038862753" evidence="5">
    <location>
        <begin position="22"/>
        <end position="386"/>
    </location>
</feature>
<dbReference type="InterPro" id="IPR051010">
    <property type="entry name" value="BCAA_transport"/>
</dbReference>
<sequence length="386" mass="41367">MVRKRWLSKIVATLCIGSLLAGCGTGATAQKSVKIGAIFPLTGGSAYEGQSFKNAIELARDEINANGGVNGVKLDIIFQDDKSKPAEGVSAAQKLITQDKVVALLGAFNSSVTLAIEDVSKREKVVQITPGSTADAVTEQGNPYMYRNILPNKVQGKAIADYAVTNLGLHKFAILAENTDYGRSGATVFENEVKAKGGSVIVKEYYNQGDTDFYVQLTKLKNSGAEGTFIAGLITEGAQIVKQARDLGVKTQFLGMGGFTNNKFHELAGGAEEGMIHSSYFEPDAYQYFPDSKSFVEAYKKKYGVDPDMYAAGGYEAVYILAAAMKTGGFDREGIQKGMKQIKDLPGVQGPTTFDDKGQASKHLLFVKWSGGKRVVIGSDVDNAKK</sequence>
<evidence type="ECO:0000256" key="2">
    <source>
        <dbReference type="ARBA" id="ARBA00022448"/>
    </source>
</evidence>
<evidence type="ECO:0000256" key="1">
    <source>
        <dbReference type="ARBA" id="ARBA00010062"/>
    </source>
</evidence>
<dbReference type="SUPFAM" id="SSF53822">
    <property type="entry name" value="Periplasmic binding protein-like I"/>
    <property type="match status" value="1"/>
</dbReference>